<dbReference type="EMBL" id="JAGETZ010000001">
    <property type="protein sequence ID" value="MBO2007701.1"/>
    <property type="molecule type" value="Genomic_DNA"/>
</dbReference>
<proteinExistence type="predicted"/>
<comment type="caution">
    <text evidence="1">The sequence shown here is derived from an EMBL/GenBank/DDBJ whole genome shotgun (WGS) entry which is preliminary data.</text>
</comment>
<keyword evidence="2" id="KW-1185">Reference proteome</keyword>
<protein>
    <submittedName>
        <fullName evidence="1">Uncharacterized protein</fullName>
    </submittedName>
</protein>
<gene>
    <name evidence="1" type="ORF">J4E00_01470</name>
</gene>
<evidence type="ECO:0000313" key="2">
    <source>
        <dbReference type="Proteomes" id="UP000664369"/>
    </source>
</evidence>
<sequence>MGKEYFIKCPKLDAQATQQFLKQHFIVAATENETLALSLRDAAAEPSSNWAPVVVGLESDGIYFLDNLASPIQAASIFMQLVDFLLSRAGAITITEP</sequence>
<reference evidence="1 2" key="1">
    <citation type="submission" date="2021-03" db="EMBL/GenBank/DDBJ databases">
        <authorList>
            <person name="Kim M.K."/>
        </authorList>
    </citation>
    <scope>NUCLEOTIDE SEQUENCE [LARGE SCALE GENOMIC DNA]</scope>
    <source>
        <strain evidence="1 2">BT442</strain>
    </source>
</reference>
<dbReference type="Proteomes" id="UP000664369">
    <property type="component" value="Unassembled WGS sequence"/>
</dbReference>
<name>A0ABS3Q996_9BACT</name>
<dbReference type="RefSeq" id="WP_208173233.1">
    <property type="nucleotide sequence ID" value="NZ_JAGETZ010000001.1"/>
</dbReference>
<evidence type="ECO:0000313" key="1">
    <source>
        <dbReference type="EMBL" id="MBO2007701.1"/>
    </source>
</evidence>
<organism evidence="1 2">
    <name type="scientific">Hymenobacter negativus</name>
    <dbReference type="NCBI Taxonomy" id="2795026"/>
    <lineage>
        <taxon>Bacteria</taxon>
        <taxon>Pseudomonadati</taxon>
        <taxon>Bacteroidota</taxon>
        <taxon>Cytophagia</taxon>
        <taxon>Cytophagales</taxon>
        <taxon>Hymenobacteraceae</taxon>
        <taxon>Hymenobacter</taxon>
    </lineage>
</organism>
<accession>A0ABS3Q996</accession>